<accession>A0A3D9ZPX1</accession>
<dbReference type="SMART" id="SM00257">
    <property type="entry name" value="LysM"/>
    <property type="match status" value="1"/>
</dbReference>
<evidence type="ECO:0000259" key="2">
    <source>
        <dbReference type="PROSITE" id="PS51782"/>
    </source>
</evidence>
<comment type="caution">
    <text evidence="3">The sequence shown here is derived from an EMBL/GenBank/DDBJ whole genome shotgun (WGS) entry which is preliminary data.</text>
</comment>
<sequence>MLVALFLAMVGGVAALLSPASQAADPASPPAVAVVQPGDTLWSVAARHRPSVVPFAVIDEIRRLNHLDGYTVYAGQELILPSD</sequence>
<dbReference type="InterPro" id="IPR036779">
    <property type="entry name" value="LysM_dom_sf"/>
</dbReference>
<dbReference type="SUPFAM" id="SSF54106">
    <property type="entry name" value="LysM domain"/>
    <property type="match status" value="1"/>
</dbReference>
<dbReference type="PROSITE" id="PS51782">
    <property type="entry name" value="LYSM"/>
    <property type="match status" value="1"/>
</dbReference>
<dbReference type="InterPro" id="IPR018392">
    <property type="entry name" value="LysM"/>
</dbReference>
<dbReference type="Pfam" id="PF01476">
    <property type="entry name" value="LysM"/>
    <property type="match status" value="1"/>
</dbReference>
<keyword evidence="4" id="KW-1185">Reference proteome</keyword>
<dbReference type="Gene3D" id="3.10.350.10">
    <property type="entry name" value="LysM domain"/>
    <property type="match status" value="1"/>
</dbReference>
<name>A0A3D9ZPX1_9ACTN</name>
<protein>
    <submittedName>
        <fullName evidence="3">LysM domain-containing protein</fullName>
    </submittedName>
</protein>
<dbReference type="AlphaFoldDB" id="A0A3D9ZPX1"/>
<feature type="signal peptide" evidence="1">
    <location>
        <begin position="1"/>
        <end position="23"/>
    </location>
</feature>
<keyword evidence="1" id="KW-0732">Signal</keyword>
<proteinExistence type="predicted"/>
<organism evidence="3 4">
    <name type="scientific">Asanoa ferruginea</name>
    <dbReference type="NCBI Taxonomy" id="53367"/>
    <lineage>
        <taxon>Bacteria</taxon>
        <taxon>Bacillati</taxon>
        <taxon>Actinomycetota</taxon>
        <taxon>Actinomycetes</taxon>
        <taxon>Micromonosporales</taxon>
        <taxon>Micromonosporaceae</taxon>
        <taxon>Asanoa</taxon>
    </lineage>
</organism>
<evidence type="ECO:0000256" key="1">
    <source>
        <dbReference type="SAM" id="SignalP"/>
    </source>
</evidence>
<feature type="chain" id="PRO_5017781879" evidence="1">
    <location>
        <begin position="24"/>
        <end position="83"/>
    </location>
</feature>
<dbReference type="EMBL" id="QUMQ01000001">
    <property type="protein sequence ID" value="REF98003.1"/>
    <property type="molecule type" value="Genomic_DNA"/>
</dbReference>
<evidence type="ECO:0000313" key="3">
    <source>
        <dbReference type="EMBL" id="REF98003.1"/>
    </source>
</evidence>
<dbReference type="Proteomes" id="UP000256913">
    <property type="component" value="Unassembled WGS sequence"/>
</dbReference>
<gene>
    <name evidence="3" type="ORF">DFJ67_4012</name>
</gene>
<dbReference type="RefSeq" id="WP_239097588.1">
    <property type="nucleotide sequence ID" value="NZ_BONB01000086.1"/>
</dbReference>
<evidence type="ECO:0000313" key="4">
    <source>
        <dbReference type="Proteomes" id="UP000256913"/>
    </source>
</evidence>
<feature type="domain" description="LysM" evidence="2">
    <location>
        <begin position="31"/>
        <end position="80"/>
    </location>
</feature>
<reference evidence="3 4" key="1">
    <citation type="submission" date="2018-08" db="EMBL/GenBank/DDBJ databases">
        <title>Sequencing the genomes of 1000 actinobacteria strains.</title>
        <authorList>
            <person name="Klenk H.-P."/>
        </authorList>
    </citation>
    <scope>NUCLEOTIDE SEQUENCE [LARGE SCALE GENOMIC DNA]</scope>
    <source>
        <strain evidence="3 4">DSM 44099</strain>
    </source>
</reference>
<dbReference type="CDD" id="cd00118">
    <property type="entry name" value="LysM"/>
    <property type="match status" value="1"/>
</dbReference>